<gene>
    <name evidence="5" type="ORF">ABVK50_16730</name>
</gene>
<dbReference type="AlphaFoldDB" id="A0AAU8CK30"/>
<evidence type="ECO:0000256" key="2">
    <source>
        <dbReference type="ARBA" id="ARBA00034247"/>
    </source>
</evidence>
<comment type="catalytic activity">
    <reaction evidence="2">
        <text>2 GTP = 3',3'-c-di-GMP + 2 diphosphate</text>
        <dbReference type="Rhea" id="RHEA:24898"/>
        <dbReference type="ChEBI" id="CHEBI:33019"/>
        <dbReference type="ChEBI" id="CHEBI:37565"/>
        <dbReference type="ChEBI" id="CHEBI:58805"/>
        <dbReference type="EC" id="2.7.7.65"/>
    </reaction>
</comment>
<dbReference type="PROSITE" id="PS50887">
    <property type="entry name" value="GGDEF"/>
    <property type="match status" value="1"/>
</dbReference>
<dbReference type="GO" id="GO:0052621">
    <property type="term" value="F:diguanylate cyclase activity"/>
    <property type="evidence" value="ECO:0007669"/>
    <property type="project" value="UniProtKB-EC"/>
</dbReference>
<dbReference type="InterPro" id="IPR029787">
    <property type="entry name" value="Nucleotide_cyclase"/>
</dbReference>
<dbReference type="InterPro" id="IPR043128">
    <property type="entry name" value="Rev_trsase/Diguanyl_cyclase"/>
</dbReference>
<dbReference type="Gene3D" id="3.30.70.270">
    <property type="match status" value="1"/>
</dbReference>
<evidence type="ECO:0000256" key="3">
    <source>
        <dbReference type="SAM" id="Phobius"/>
    </source>
</evidence>
<organism evidence="5">
    <name type="scientific">Mesorhizobium sp. WSM2240</name>
    <dbReference type="NCBI Taxonomy" id="3228851"/>
    <lineage>
        <taxon>Bacteria</taxon>
        <taxon>Pseudomonadati</taxon>
        <taxon>Pseudomonadota</taxon>
        <taxon>Alphaproteobacteria</taxon>
        <taxon>Hyphomicrobiales</taxon>
        <taxon>Phyllobacteriaceae</taxon>
        <taxon>Mesorhizobium</taxon>
    </lineage>
</organism>
<keyword evidence="5" id="KW-0548">Nucleotidyltransferase</keyword>
<dbReference type="RefSeq" id="WP_353645504.1">
    <property type="nucleotide sequence ID" value="NZ_CP159253.1"/>
</dbReference>
<dbReference type="Pfam" id="PF00990">
    <property type="entry name" value="GGDEF"/>
    <property type="match status" value="1"/>
</dbReference>
<keyword evidence="3" id="KW-0812">Transmembrane</keyword>
<dbReference type="InterPro" id="IPR000160">
    <property type="entry name" value="GGDEF_dom"/>
</dbReference>
<dbReference type="PANTHER" id="PTHR45138:SF9">
    <property type="entry name" value="DIGUANYLATE CYCLASE DGCM-RELATED"/>
    <property type="match status" value="1"/>
</dbReference>
<dbReference type="GO" id="GO:0005886">
    <property type="term" value="C:plasma membrane"/>
    <property type="evidence" value="ECO:0007669"/>
    <property type="project" value="TreeGrafter"/>
</dbReference>
<dbReference type="CDD" id="cd01949">
    <property type="entry name" value="GGDEF"/>
    <property type="match status" value="1"/>
</dbReference>
<sequence>MRFHKSESAFFVFIAVILAAGLVTFHAYDVLRDDANSLYQPERIEGVAYLAKLLFATGVLLATALFFGIFFIFPLIRTQVKEEGKLRAMTASLSARSETLEHAALTDGLTGMQNRRYFDDALKEYLDEFRRIDKPVGLMIFDLDHFKQVNDTHGHDVGDEVLRAVAGCLKDMTRYHDVVARLGGEEFAVVAPNMDHDLLVKLAERIRKGIAAMPILSGNVRLKITASVGLAVWDRKESAEEFFRRADKQLYEAKRQGRNRVSA</sequence>
<dbReference type="GO" id="GO:1902201">
    <property type="term" value="P:negative regulation of bacterial-type flagellum-dependent cell motility"/>
    <property type="evidence" value="ECO:0007669"/>
    <property type="project" value="TreeGrafter"/>
</dbReference>
<evidence type="ECO:0000256" key="1">
    <source>
        <dbReference type="ARBA" id="ARBA00012528"/>
    </source>
</evidence>
<evidence type="ECO:0000259" key="4">
    <source>
        <dbReference type="PROSITE" id="PS50887"/>
    </source>
</evidence>
<dbReference type="FunFam" id="3.30.70.270:FF:000001">
    <property type="entry name" value="Diguanylate cyclase domain protein"/>
    <property type="match status" value="1"/>
</dbReference>
<keyword evidence="3" id="KW-1133">Transmembrane helix</keyword>
<dbReference type="InterPro" id="IPR050469">
    <property type="entry name" value="Diguanylate_Cyclase"/>
</dbReference>
<dbReference type="SUPFAM" id="SSF55073">
    <property type="entry name" value="Nucleotide cyclase"/>
    <property type="match status" value="1"/>
</dbReference>
<reference evidence="5" key="1">
    <citation type="submission" date="2024-06" db="EMBL/GenBank/DDBJ databases">
        <title>Mesorhizobium karijinii sp. nov., a symbiont of the iconic Swainsona formosa from arid Australia.</title>
        <authorList>
            <person name="Hill Y.J."/>
            <person name="Watkin E.L.J."/>
            <person name="O'Hara G.W."/>
            <person name="Terpolilli J."/>
            <person name="Tye M.L."/>
            <person name="Kohlmeier M.G."/>
        </authorList>
    </citation>
    <scope>NUCLEOTIDE SEQUENCE</scope>
    <source>
        <strain evidence="5">WSM2240</strain>
    </source>
</reference>
<keyword evidence="3" id="KW-0472">Membrane</keyword>
<proteinExistence type="predicted"/>
<keyword evidence="5" id="KW-0808">Transferase</keyword>
<name>A0AAU8CK30_9HYPH</name>
<dbReference type="GO" id="GO:0043709">
    <property type="term" value="P:cell adhesion involved in single-species biofilm formation"/>
    <property type="evidence" value="ECO:0007669"/>
    <property type="project" value="TreeGrafter"/>
</dbReference>
<evidence type="ECO:0000313" key="5">
    <source>
        <dbReference type="EMBL" id="XCG46956.1"/>
    </source>
</evidence>
<dbReference type="NCBIfam" id="TIGR00254">
    <property type="entry name" value="GGDEF"/>
    <property type="match status" value="1"/>
</dbReference>
<protein>
    <recommendedName>
        <fullName evidence="1">diguanylate cyclase</fullName>
        <ecNumber evidence="1">2.7.7.65</ecNumber>
    </recommendedName>
</protein>
<feature type="transmembrane region" description="Helical" evidence="3">
    <location>
        <begin position="48"/>
        <end position="76"/>
    </location>
</feature>
<accession>A0AAU8CK30</accession>
<feature type="domain" description="GGDEF" evidence="4">
    <location>
        <begin position="134"/>
        <end position="263"/>
    </location>
</feature>
<feature type="transmembrane region" description="Helical" evidence="3">
    <location>
        <begin position="9"/>
        <end position="28"/>
    </location>
</feature>
<dbReference type="EMBL" id="CP159253">
    <property type="protein sequence ID" value="XCG46956.1"/>
    <property type="molecule type" value="Genomic_DNA"/>
</dbReference>
<dbReference type="PANTHER" id="PTHR45138">
    <property type="entry name" value="REGULATORY COMPONENTS OF SENSORY TRANSDUCTION SYSTEM"/>
    <property type="match status" value="1"/>
</dbReference>
<dbReference type="EC" id="2.7.7.65" evidence="1"/>
<dbReference type="SMART" id="SM00267">
    <property type="entry name" value="GGDEF"/>
    <property type="match status" value="1"/>
</dbReference>